<dbReference type="PANTHER" id="PTHR30203">
    <property type="entry name" value="OUTER MEMBRANE CATION EFFLUX PROTEIN"/>
    <property type="match status" value="1"/>
</dbReference>
<dbReference type="GO" id="GO:0015562">
    <property type="term" value="F:efflux transmembrane transporter activity"/>
    <property type="evidence" value="ECO:0007669"/>
    <property type="project" value="InterPro"/>
</dbReference>
<accession>A0A494X935</accession>
<dbReference type="OrthoDB" id="9770517at2"/>
<organism evidence="4 5">
    <name type="scientific">Trinickia fusca</name>
    <dbReference type="NCBI Taxonomy" id="2419777"/>
    <lineage>
        <taxon>Bacteria</taxon>
        <taxon>Pseudomonadati</taxon>
        <taxon>Pseudomonadota</taxon>
        <taxon>Betaproteobacteria</taxon>
        <taxon>Burkholderiales</taxon>
        <taxon>Burkholderiaceae</taxon>
        <taxon>Trinickia</taxon>
    </lineage>
</organism>
<keyword evidence="2" id="KW-0449">Lipoprotein</keyword>
<dbReference type="InterPro" id="IPR010131">
    <property type="entry name" value="MdtP/NodT-like"/>
</dbReference>
<reference evidence="4 5" key="1">
    <citation type="submission" date="2018-10" db="EMBL/GenBank/DDBJ databases">
        <title>Paraburkholderia sp. 7MK8-2, isolated from soil.</title>
        <authorList>
            <person name="Gao Z.-H."/>
            <person name="Qiu L.-H."/>
        </authorList>
    </citation>
    <scope>NUCLEOTIDE SEQUENCE [LARGE SCALE GENOMIC DNA]</scope>
    <source>
        <strain evidence="4 5">7MK8-2</strain>
    </source>
</reference>
<sequence length="464" mass="50926">MLTFSHSLRCKSLLVPLLVCVTVLSGCATSRDVPMLIADMPSRWMATVMQQAAAPRDDWWRAFGDPALDRLIEDALRTNNDLAVAAIRVYRAQLQAGLADTNLTPNVTLRASSDVSRTLDTNDTSRAASIRGTLGYELDLWGKLAAQRDVARWALEATQAECDAARLSLIGTTASLYWRIGYLNRLIALGDANVADAERTLAIVRSRYAAGALSGLDVAQAEQDLSVQRATQTQWLRQRTESRNALAILFDRPPNTVAGEPTTLPDRALPDIAAGLPAELLSRRPDLRVAESQLRESLANVDVVRTSFYPSFTLTGTAGTTSVSLARVLQNPVGTLGVGLALPFVEWNTMQLQIKVSKTQYEEAVVRFRQNLYRALAEVENGLAAREQFDREANDLQQSLSQAQRAEAIAKARFRARATGVQPWLDQQQRLRDAQRAMALNTLNRLRVRMELFQALGGGAAPSA</sequence>
<keyword evidence="5" id="KW-1185">Reference proteome</keyword>
<evidence type="ECO:0000256" key="2">
    <source>
        <dbReference type="RuleBase" id="RU362097"/>
    </source>
</evidence>
<dbReference type="SUPFAM" id="SSF56954">
    <property type="entry name" value="Outer membrane efflux proteins (OEP)"/>
    <property type="match status" value="1"/>
</dbReference>
<dbReference type="InterPro" id="IPR003423">
    <property type="entry name" value="OMP_efflux"/>
</dbReference>
<dbReference type="PANTHER" id="PTHR30203:SF32">
    <property type="entry name" value="CATION EFFLUX SYSTEM PROTEIN CUSC"/>
    <property type="match status" value="1"/>
</dbReference>
<evidence type="ECO:0000256" key="1">
    <source>
        <dbReference type="ARBA" id="ARBA00007613"/>
    </source>
</evidence>
<keyword evidence="2" id="KW-0812">Transmembrane</keyword>
<evidence type="ECO:0000313" key="5">
    <source>
        <dbReference type="Proteomes" id="UP000280434"/>
    </source>
</evidence>
<evidence type="ECO:0000313" key="4">
    <source>
        <dbReference type="EMBL" id="RKP46970.1"/>
    </source>
</evidence>
<comment type="caution">
    <text evidence="4">The sequence shown here is derived from an EMBL/GenBank/DDBJ whole genome shotgun (WGS) entry which is preliminary data.</text>
</comment>
<dbReference type="AlphaFoldDB" id="A0A494X935"/>
<dbReference type="RefSeq" id="WP_121278912.1">
    <property type="nucleotide sequence ID" value="NZ_RBZV01000006.1"/>
</dbReference>
<keyword evidence="3" id="KW-0175">Coiled coil</keyword>
<keyword evidence="2" id="KW-0472">Membrane</keyword>
<evidence type="ECO:0000256" key="3">
    <source>
        <dbReference type="SAM" id="Coils"/>
    </source>
</evidence>
<dbReference type="GO" id="GO:0005886">
    <property type="term" value="C:plasma membrane"/>
    <property type="evidence" value="ECO:0007669"/>
    <property type="project" value="UniProtKB-SubCell"/>
</dbReference>
<dbReference type="EMBL" id="RBZV01000006">
    <property type="protein sequence ID" value="RKP46970.1"/>
    <property type="molecule type" value="Genomic_DNA"/>
</dbReference>
<keyword evidence="2" id="KW-1134">Transmembrane beta strand</keyword>
<feature type="coiled-coil region" evidence="3">
    <location>
        <begin position="386"/>
        <end position="413"/>
    </location>
</feature>
<comment type="subcellular location">
    <subcellularLocation>
        <location evidence="2">Cell membrane</location>
        <topology evidence="2">Lipid-anchor</topology>
    </subcellularLocation>
</comment>
<dbReference type="Gene3D" id="2.20.200.10">
    <property type="entry name" value="Outer membrane efflux proteins (OEP)"/>
    <property type="match status" value="1"/>
</dbReference>
<dbReference type="NCBIfam" id="TIGR01845">
    <property type="entry name" value="outer_NodT"/>
    <property type="match status" value="1"/>
</dbReference>
<keyword evidence="2" id="KW-0732">Signal</keyword>
<dbReference type="Proteomes" id="UP000280434">
    <property type="component" value="Unassembled WGS sequence"/>
</dbReference>
<comment type="similarity">
    <text evidence="1 2">Belongs to the outer membrane factor (OMF) (TC 1.B.17) family.</text>
</comment>
<dbReference type="Gene3D" id="1.20.1600.10">
    <property type="entry name" value="Outer membrane efflux proteins (OEP)"/>
    <property type="match status" value="1"/>
</dbReference>
<dbReference type="Pfam" id="PF02321">
    <property type="entry name" value="OEP"/>
    <property type="match status" value="2"/>
</dbReference>
<protein>
    <submittedName>
        <fullName evidence="4">Efflux transporter outer membrane subunit</fullName>
    </submittedName>
</protein>
<gene>
    <name evidence="4" type="ORF">D7S89_16620</name>
</gene>
<name>A0A494X935_9BURK</name>
<proteinExistence type="inferred from homology"/>
<feature type="signal peptide" evidence="2">
    <location>
        <begin position="1"/>
        <end position="28"/>
    </location>
</feature>
<feature type="chain" id="PRO_5019616843" evidence="2">
    <location>
        <begin position="29"/>
        <end position="464"/>
    </location>
</feature>
<keyword evidence="2" id="KW-0564">Palmitate</keyword>